<dbReference type="Pfam" id="PF11457">
    <property type="entry name" value="DUF3021"/>
    <property type="match status" value="1"/>
</dbReference>
<dbReference type="RefSeq" id="WP_057974131.1">
    <property type="nucleotide sequence ID" value="NZ_AZDI01000004.1"/>
</dbReference>
<evidence type="ECO:0008006" key="4">
    <source>
        <dbReference type="Google" id="ProtNLM"/>
    </source>
</evidence>
<reference evidence="2 3" key="1">
    <citation type="journal article" date="2015" name="Genome Announc.">
        <title>Expanding the biotechnology potential of lactobacilli through comparative genomics of 213 strains and associated genera.</title>
        <authorList>
            <person name="Sun Z."/>
            <person name="Harris H.M."/>
            <person name="McCann A."/>
            <person name="Guo C."/>
            <person name="Argimon S."/>
            <person name="Zhang W."/>
            <person name="Yang X."/>
            <person name="Jeffery I.B."/>
            <person name="Cooney J.C."/>
            <person name="Kagawa T.F."/>
            <person name="Liu W."/>
            <person name="Song Y."/>
            <person name="Salvetti E."/>
            <person name="Wrobel A."/>
            <person name="Rasinkangas P."/>
            <person name="Parkhill J."/>
            <person name="Rea M.C."/>
            <person name="O'Sullivan O."/>
            <person name="Ritari J."/>
            <person name="Douillard F.P."/>
            <person name="Paul Ross R."/>
            <person name="Yang R."/>
            <person name="Briner A.E."/>
            <person name="Felis G.E."/>
            <person name="de Vos W.M."/>
            <person name="Barrangou R."/>
            <person name="Klaenhammer T.R."/>
            <person name="Caufield P.W."/>
            <person name="Cui Y."/>
            <person name="Zhang H."/>
            <person name="O'Toole P.W."/>
        </authorList>
    </citation>
    <scope>NUCLEOTIDE SEQUENCE [LARGE SCALE GENOMIC DNA]</scope>
    <source>
        <strain evidence="2 3">DSM 15638</strain>
    </source>
</reference>
<evidence type="ECO:0000256" key="1">
    <source>
        <dbReference type="SAM" id="Phobius"/>
    </source>
</evidence>
<dbReference type="EMBL" id="AZDI01000004">
    <property type="protein sequence ID" value="KRK45840.1"/>
    <property type="molecule type" value="Genomic_DNA"/>
</dbReference>
<dbReference type="STRING" id="1423719.FC66_GL001071"/>
<evidence type="ECO:0000313" key="2">
    <source>
        <dbReference type="EMBL" id="KRK45840.1"/>
    </source>
</evidence>
<evidence type="ECO:0000313" key="3">
    <source>
        <dbReference type="Proteomes" id="UP000051450"/>
    </source>
</evidence>
<dbReference type="AlphaFoldDB" id="A0A0R1HHX1"/>
<feature type="transmembrane region" description="Helical" evidence="1">
    <location>
        <begin position="62"/>
        <end position="79"/>
    </location>
</feature>
<proteinExistence type="predicted"/>
<sequence length="130" mass="14780">MIKKIMRHISIGVLIGSFIFLLMLLTQMKPVTVTPEDIIRVFVMSALIGVLSMIFSIERLNFFVAILIHYVGVILIVGFSNNITDMLGNPFVYLTEITVIYVIAWIILRVSTGLNVRSINNALQRKRQKK</sequence>
<protein>
    <recommendedName>
        <fullName evidence="4">DUF3021 domain-containing protein</fullName>
    </recommendedName>
</protein>
<dbReference type="OrthoDB" id="2294032at2"/>
<accession>A0A0R1HHX1</accession>
<keyword evidence="1" id="KW-1133">Transmembrane helix</keyword>
<gene>
    <name evidence="2" type="ORF">FC66_GL001071</name>
</gene>
<keyword evidence="1" id="KW-0812">Transmembrane</keyword>
<dbReference type="Proteomes" id="UP000051450">
    <property type="component" value="Unassembled WGS sequence"/>
</dbReference>
<dbReference type="InterPro" id="IPR021560">
    <property type="entry name" value="DUF3021"/>
</dbReference>
<name>A0A0R1HHX1_9LACO</name>
<dbReference type="PATRIC" id="fig|1423719.4.peg.1092"/>
<comment type="caution">
    <text evidence="2">The sequence shown here is derived from an EMBL/GenBank/DDBJ whole genome shotgun (WGS) entry which is preliminary data.</text>
</comment>
<feature type="transmembrane region" description="Helical" evidence="1">
    <location>
        <begin position="91"/>
        <end position="108"/>
    </location>
</feature>
<feature type="transmembrane region" description="Helical" evidence="1">
    <location>
        <begin position="38"/>
        <end position="55"/>
    </location>
</feature>
<organism evidence="2 3">
    <name type="scientific">Dellaglioa algida DSM 15638</name>
    <dbReference type="NCBI Taxonomy" id="1423719"/>
    <lineage>
        <taxon>Bacteria</taxon>
        <taxon>Bacillati</taxon>
        <taxon>Bacillota</taxon>
        <taxon>Bacilli</taxon>
        <taxon>Lactobacillales</taxon>
        <taxon>Lactobacillaceae</taxon>
        <taxon>Dellaglioa</taxon>
    </lineage>
</organism>
<keyword evidence="3" id="KW-1185">Reference proteome</keyword>
<keyword evidence="1" id="KW-0472">Membrane</keyword>